<feature type="transmembrane region" description="Helical" evidence="6">
    <location>
        <begin position="226"/>
        <end position="248"/>
    </location>
</feature>
<name>A0ABR4NIE4_9FUNG</name>
<evidence type="ECO:0000256" key="2">
    <source>
        <dbReference type="ARBA" id="ARBA00022692"/>
    </source>
</evidence>
<evidence type="ECO:0000313" key="9">
    <source>
        <dbReference type="Proteomes" id="UP001527925"/>
    </source>
</evidence>
<evidence type="ECO:0000256" key="4">
    <source>
        <dbReference type="ARBA" id="ARBA00023136"/>
    </source>
</evidence>
<sequence>MGLFGLADAVANGTNSTSHESHWEELVPSDPELRTAHMTYLLLGAFITFFGLVSHIVKDRLYMSEAMVAAAFGVIIGPIAGKLFVPEHLFGDSLHKTIFEVSRVVIALQCLIAGIALPGNYLWKEAKSVGMLLGPVMIYMWLSSALIVWAVFGFDWAFALILAGCVTPTDPVLANSIVKGKFAEKYIPYHVRLLISAESAANDGLGVPLVFLPLYLWRMAGAGKAIGYWLLNVVLYQIILAVVIGIAIGYASRKALKYADRHGWIDKEAMLGSFLAIALLSMGAMSLMGVDDILGCFVVGSVLSWDLWFNRHVDESNIQEIVDSIFNMTYFIFFGTLIPWMDFADVSIWKLVVASLLLLLFRRLPIVMLLKQWIPALETTKEAFFCGWFGPIGAGAIFYSMIAVVYLEMDPKPLFPIVAFIVLSSIVLHGGSVSLFEFGITRHTTWKQERRERKLQRTLSEEAKINSAAIVSETSISMPALETEPTLTNSPPMRPRAMSISKAVDTSDLHHAHAETDASADKPVDDAGPAAADETTDDAAAAGEPSNASGIASSGAGSKTVASQA</sequence>
<comment type="subcellular location">
    <subcellularLocation>
        <location evidence="1">Membrane</location>
        <topology evidence="1">Multi-pass membrane protein</topology>
    </subcellularLocation>
</comment>
<dbReference type="InterPro" id="IPR006153">
    <property type="entry name" value="Cation/H_exchanger_TM"/>
</dbReference>
<feature type="transmembrane region" description="Helical" evidence="6">
    <location>
        <begin position="347"/>
        <end position="364"/>
    </location>
</feature>
<accession>A0ABR4NIE4</accession>
<keyword evidence="2 6" id="KW-0812">Transmembrane</keyword>
<evidence type="ECO:0000259" key="7">
    <source>
        <dbReference type="Pfam" id="PF00999"/>
    </source>
</evidence>
<evidence type="ECO:0000256" key="5">
    <source>
        <dbReference type="SAM" id="MobiDB-lite"/>
    </source>
</evidence>
<comment type="caution">
    <text evidence="8">The sequence shown here is derived from an EMBL/GenBank/DDBJ whole genome shotgun (WGS) entry which is preliminary data.</text>
</comment>
<proteinExistence type="predicted"/>
<feature type="transmembrane region" description="Helical" evidence="6">
    <location>
        <begin position="130"/>
        <end position="152"/>
    </location>
</feature>
<feature type="region of interest" description="Disordered" evidence="5">
    <location>
        <begin position="504"/>
        <end position="565"/>
    </location>
</feature>
<organism evidence="8 9">
    <name type="scientific">Polyrhizophydium stewartii</name>
    <dbReference type="NCBI Taxonomy" id="2732419"/>
    <lineage>
        <taxon>Eukaryota</taxon>
        <taxon>Fungi</taxon>
        <taxon>Fungi incertae sedis</taxon>
        <taxon>Chytridiomycota</taxon>
        <taxon>Chytridiomycota incertae sedis</taxon>
        <taxon>Chytridiomycetes</taxon>
        <taxon>Rhizophydiales</taxon>
        <taxon>Rhizophydiales incertae sedis</taxon>
        <taxon>Polyrhizophydium</taxon>
    </lineage>
</organism>
<dbReference type="PANTHER" id="PTHR31382">
    <property type="entry name" value="NA(+)/H(+) ANTIPORTER"/>
    <property type="match status" value="1"/>
</dbReference>
<feature type="transmembrane region" description="Helical" evidence="6">
    <location>
        <begin position="158"/>
        <end position="178"/>
    </location>
</feature>
<dbReference type="Proteomes" id="UP001527925">
    <property type="component" value="Unassembled WGS sequence"/>
</dbReference>
<feature type="transmembrane region" description="Helical" evidence="6">
    <location>
        <begin position="385"/>
        <end position="407"/>
    </location>
</feature>
<feature type="transmembrane region" description="Helical" evidence="6">
    <location>
        <begin position="104"/>
        <end position="123"/>
    </location>
</feature>
<dbReference type="Pfam" id="PF00999">
    <property type="entry name" value="Na_H_Exchanger"/>
    <property type="match status" value="1"/>
</dbReference>
<feature type="transmembrane region" description="Helical" evidence="6">
    <location>
        <begin position="199"/>
        <end position="220"/>
    </location>
</feature>
<keyword evidence="4 6" id="KW-0472">Membrane</keyword>
<feature type="compositionally biased region" description="Basic and acidic residues" evidence="5">
    <location>
        <begin position="505"/>
        <end position="525"/>
    </location>
</feature>
<dbReference type="PANTHER" id="PTHR31382:SF1">
    <property type="entry name" value="SODIUM ION_PROTON EXCHANGER (EUROFUNG)"/>
    <property type="match status" value="1"/>
</dbReference>
<dbReference type="InterPro" id="IPR004712">
    <property type="entry name" value="Na+/H+_antiporter_fungi"/>
</dbReference>
<feature type="domain" description="Cation/H+ exchanger transmembrane" evidence="7">
    <location>
        <begin position="48"/>
        <end position="435"/>
    </location>
</feature>
<dbReference type="EMBL" id="JADGIZ020000003">
    <property type="protein sequence ID" value="KAL2919231.1"/>
    <property type="molecule type" value="Genomic_DNA"/>
</dbReference>
<feature type="transmembrane region" description="Helical" evidence="6">
    <location>
        <begin position="66"/>
        <end position="84"/>
    </location>
</feature>
<keyword evidence="3 6" id="KW-1133">Transmembrane helix</keyword>
<feature type="compositionally biased region" description="Low complexity" evidence="5">
    <location>
        <begin position="526"/>
        <end position="558"/>
    </location>
</feature>
<feature type="transmembrane region" description="Helical" evidence="6">
    <location>
        <begin position="38"/>
        <end position="57"/>
    </location>
</feature>
<reference evidence="8 9" key="1">
    <citation type="submission" date="2023-09" db="EMBL/GenBank/DDBJ databases">
        <title>Pangenome analysis of Batrachochytrium dendrobatidis and related Chytrids.</title>
        <authorList>
            <person name="Yacoub M.N."/>
            <person name="Stajich J.E."/>
            <person name="James T.Y."/>
        </authorList>
    </citation>
    <scope>NUCLEOTIDE SEQUENCE [LARGE SCALE GENOMIC DNA]</scope>
    <source>
        <strain evidence="8 9">JEL0888</strain>
    </source>
</reference>
<keyword evidence="9" id="KW-1185">Reference proteome</keyword>
<feature type="transmembrane region" description="Helical" evidence="6">
    <location>
        <begin position="269"/>
        <end position="287"/>
    </location>
</feature>
<feature type="transmembrane region" description="Helical" evidence="6">
    <location>
        <begin position="413"/>
        <end position="440"/>
    </location>
</feature>
<gene>
    <name evidence="8" type="primary">CNH1_3</name>
    <name evidence="8" type="ORF">HK105_200874</name>
</gene>
<evidence type="ECO:0000256" key="6">
    <source>
        <dbReference type="SAM" id="Phobius"/>
    </source>
</evidence>
<evidence type="ECO:0000256" key="3">
    <source>
        <dbReference type="ARBA" id="ARBA00022989"/>
    </source>
</evidence>
<evidence type="ECO:0000313" key="8">
    <source>
        <dbReference type="EMBL" id="KAL2919231.1"/>
    </source>
</evidence>
<protein>
    <submittedName>
        <fullName evidence="8">Na+/H+ antiporter</fullName>
    </submittedName>
</protein>
<evidence type="ECO:0000256" key="1">
    <source>
        <dbReference type="ARBA" id="ARBA00004141"/>
    </source>
</evidence>